<reference evidence="2 3" key="1">
    <citation type="submission" date="2018-05" db="EMBL/GenBank/DDBJ databases">
        <title>Genomic Encyclopedia of Type Strains, Phase IV (KMG-IV): sequencing the most valuable type-strain genomes for metagenomic binning, comparative biology and taxonomic classification.</title>
        <authorList>
            <person name="Goeker M."/>
        </authorList>
    </citation>
    <scope>NUCLEOTIDE SEQUENCE [LARGE SCALE GENOMIC DNA]</scope>
    <source>
        <strain evidence="2 3">DSM 103371</strain>
    </source>
</reference>
<sequence>MTQSRLMSGIEAGANVAVGWCIALGTQLLLFPVVGLQVTVAQNLTISGAFTAVSLARSYVLRRVFAGSGR</sequence>
<evidence type="ECO:0000256" key="1">
    <source>
        <dbReference type="SAM" id="Phobius"/>
    </source>
</evidence>
<dbReference type="AlphaFoldDB" id="A0A316FTI3"/>
<dbReference type="EMBL" id="QGGV01000017">
    <property type="protein sequence ID" value="PWK51673.1"/>
    <property type="molecule type" value="Genomic_DNA"/>
</dbReference>
<keyword evidence="1" id="KW-0472">Membrane</keyword>
<dbReference type="RefSeq" id="WP_109761233.1">
    <property type="nucleotide sequence ID" value="NZ_CP034588.1"/>
</dbReference>
<protein>
    <submittedName>
        <fullName evidence="2">Uncharacterized protein</fullName>
    </submittedName>
</protein>
<dbReference type="Pfam" id="PF23858">
    <property type="entry name" value="DUF7220"/>
    <property type="match status" value="1"/>
</dbReference>
<evidence type="ECO:0000313" key="2">
    <source>
        <dbReference type="EMBL" id="PWK51673.1"/>
    </source>
</evidence>
<dbReference type="InterPro" id="IPR055644">
    <property type="entry name" value="DUF7220"/>
</dbReference>
<keyword evidence="1" id="KW-1133">Transmembrane helix</keyword>
<dbReference type="KEGG" id="salo:EF888_11140"/>
<name>A0A316FTI3_9RHOB</name>
<keyword evidence="3" id="KW-1185">Reference proteome</keyword>
<feature type="transmembrane region" description="Helical" evidence="1">
    <location>
        <begin position="12"/>
        <end position="34"/>
    </location>
</feature>
<organism evidence="2 3">
    <name type="scientific">Silicimonas algicola</name>
    <dbReference type="NCBI Taxonomy" id="1826607"/>
    <lineage>
        <taxon>Bacteria</taxon>
        <taxon>Pseudomonadati</taxon>
        <taxon>Pseudomonadota</taxon>
        <taxon>Alphaproteobacteria</taxon>
        <taxon>Rhodobacterales</taxon>
        <taxon>Paracoccaceae</taxon>
    </lineage>
</organism>
<keyword evidence="1" id="KW-0812">Transmembrane</keyword>
<dbReference type="Proteomes" id="UP000245390">
    <property type="component" value="Unassembled WGS sequence"/>
</dbReference>
<accession>A0A316FTI3</accession>
<evidence type="ECO:0000313" key="3">
    <source>
        <dbReference type="Proteomes" id="UP000245390"/>
    </source>
</evidence>
<gene>
    <name evidence="2" type="ORF">C8D95_11716</name>
</gene>
<feature type="transmembrane region" description="Helical" evidence="1">
    <location>
        <begin position="40"/>
        <end position="60"/>
    </location>
</feature>
<dbReference type="OrthoDB" id="7361160at2"/>
<comment type="caution">
    <text evidence="2">The sequence shown here is derived from an EMBL/GenBank/DDBJ whole genome shotgun (WGS) entry which is preliminary data.</text>
</comment>
<proteinExistence type="predicted"/>